<feature type="transmembrane region" description="Helical" evidence="5">
    <location>
        <begin position="6"/>
        <end position="28"/>
    </location>
</feature>
<protein>
    <submittedName>
        <fullName evidence="6">LrgB family protein</fullName>
    </submittedName>
</protein>
<dbReference type="InterPro" id="IPR007300">
    <property type="entry name" value="CidB/LrgB"/>
</dbReference>
<evidence type="ECO:0000256" key="2">
    <source>
        <dbReference type="ARBA" id="ARBA00022692"/>
    </source>
</evidence>
<keyword evidence="7" id="KW-1185">Reference proteome</keyword>
<name>A0ABZ3H671_9BACT</name>
<evidence type="ECO:0000256" key="4">
    <source>
        <dbReference type="ARBA" id="ARBA00023136"/>
    </source>
</evidence>
<dbReference type="Pfam" id="PF04172">
    <property type="entry name" value="LrgB"/>
    <property type="match status" value="1"/>
</dbReference>
<feature type="transmembrane region" description="Helical" evidence="5">
    <location>
        <begin position="64"/>
        <end position="85"/>
    </location>
</feature>
<reference evidence="6 7" key="1">
    <citation type="submission" date="2024-03" db="EMBL/GenBank/DDBJ databases">
        <title>Sulfurimonas sp. HSL3-1.</title>
        <authorList>
            <person name="Wang S."/>
        </authorList>
    </citation>
    <scope>NUCLEOTIDE SEQUENCE [LARGE SCALE GENOMIC DNA]</scope>
    <source>
        <strain evidence="6 7">HSL3-1</strain>
    </source>
</reference>
<feature type="transmembrane region" description="Helical" evidence="5">
    <location>
        <begin position="212"/>
        <end position="233"/>
    </location>
</feature>
<evidence type="ECO:0000313" key="6">
    <source>
        <dbReference type="EMBL" id="XAU14027.1"/>
    </source>
</evidence>
<gene>
    <name evidence="6" type="ORF">WCY31_07125</name>
</gene>
<proteinExistence type="predicted"/>
<comment type="subcellular location">
    <subcellularLocation>
        <location evidence="1">Membrane</location>
        <topology evidence="1">Multi-pass membrane protein</topology>
    </subcellularLocation>
</comment>
<keyword evidence="4 5" id="KW-0472">Membrane</keyword>
<keyword evidence="3 5" id="KW-1133">Transmembrane helix</keyword>
<accession>A0ABZ3H671</accession>
<dbReference type="EMBL" id="CP147920">
    <property type="protein sequence ID" value="XAU14027.1"/>
    <property type="molecule type" value="Genomic_DNA"/>
</dbReference>
<dbReference type="PANTHER" id="PTHR30249:SF0">
    <property type="entry name" value="PLASTIDAL GLYCOLATE_GLYCERATE TRANSLOCATOR 1, CHLOROPLASTIC"/>
    <property type="match status" value="1"/>
</dbReference>
<dbReference type="PANTHER" id="PTHR30249">
    <property type="entry name" value="PUTATIVE SEROTONIN TRANSPORTER"/>
    <property type="match status" value="1"/>
</dbReference>
<evidence type="ECO:0000256" key="5">
    <source>
        <dbReference type="SAM" id="Phobius"/>
    </source>
</evidence>
<feature type="transmembrane region" description="Helical" evidence="5">
    <location>
        <begin position="97"/>
        <end position="123"/>
    </location>
</feature>
<evidence type="ECO:0000313" key="7">
    <source>
        <dbReference type="Proteomes" id="UP001447842"/>
    </source>
</evidence>
<sequence>MVFDSFWVYLAASPLWWLTLTILVYLAAQKLFLKSGSIALLNPVAVSIVALIVLLELSRTSYDAYFAGAQFLHFLLGPATVALAVPLFRQMARLRAIWFPVTVSLAVGVLVGAFSAVAIGYALGLDRETLISLAPKSVTTPVAMGISEVLGGIPAMTAAFVVFTGITGAVIGLRILKAAGVTDESAVGIAMGVTAHGVGTARAFEAHPVSGAFAGLAMALAAFLTALLLPPVFEWMGWL</sequence>
<keyword evidence="2 5" id="KW-0812">Transmembrane</keyword>
<dbReference type="RefSeq" id="WP_345971858.1">
    <property type="nucleotide sequence ID" value="NZ_CP147920.1"/>
</dbReference>
<dbReference type="Proteomes" id="UP001447842">
    <property type="component" value="Chromosome"/>
</dbReference>
<organism evidence="6 7">
    <name type="scientific">Sulfurimonas diazotrophicus</name>
    <dbReference type="NCBI Taxonomy" id="3131939"/>
    <lineage>
        <taxon>Bacteria</taxon>
        <taxon>Pseudomonadati</taxon>
        <taxon>Campylobacterota</taxon>
        <taxon>Epsilonproteobacteria</taxon>
        <taxon>Campylobacterales</taxon>
        <taxon>Sulfurimonadaceae</taxon>
        <taxon>Sulfurimonas</taxon>
    </lineage>
</organism>
<evidence type="ECO:0000256" key="1">
    <source>
        <dbReference type="ARBA" id="ARBA00004141"/>
    </source>
</evidence>
<feature type="transmembrane region" description="Helical" evidence="5">
    <location>
        <begin position="40"/>
        <end position="58"/>
    </location>
</feature>
<evidence type="ECO:0000256" key="3">
    <source>
        <dbReference type="ARBA" id="ARBA00022989"/>
    </source>
</evidence>
<feature type="transmembrane region" description="Helical" evidence="5">
    <location>
        <begin position="153"/>
        <end position="176"/>
    </location>
</feature>